<name>A0A1G6HL02_9MICO</name>
<dbReference type="Proteomes" id="UP000199039">
    <property type="component" value="Unassembled WGS sequence"/>
</dbReference>
<evidence type="ECO:0000313" key="1">
    <source>
        <dbReference type="EMBL" id="SDB94864.1"/>
    </source>
</evidence>
<accession>A0A1G6HL02</accession>
<dbReference type="EMBL" id="FMYH01000001">
    <property type="protein sequence ID" value="SDB94864.1"/>
    <property type="molecule type" value="Genomic_DNA"/>
</dbReference>
<reference evidence="1 2" key="1">
    <citation type="submission" date="2016-09" db="EMBL/GenBank/DDBJ databases">
        <authorList>
            <person name="Capua I."/>
            <person name="De Benedictis P."/>
            <person name="Joannis T."/>
            <person name="Lombin L.H."/>
            <person name="Cattoli G."/>
        </authorList>
    </citation>
    <scope>NUCLEOTIDE SEQUENCE [LARGE SCALE GENOMIC DNA]</scope>
    <source>
        <strain evidence="1 2">ISLP-3</strain>
    </source>
</reference>
<dbReference type="OrthoDB" id="5143228at2"/>
<keyword evidence="2" id="KW-1185">Reference proteome</keyword>
<organism evidence="1 2">
    <name type="scientific">Sanguibacter gelidistatuariae</name>
    <dbReference type="NCBI Taxonomy" id="1814289"/>
    <lineage>
        <taxon>Bacteria</taxon>
        <taxon>Bacillati</taxon>
        <taxon>Actinomycetota</taxon>
        <taxon>Actinomycetes</taxon>
        <taxon>Micrococcales</taxon>
        <taxon>Sanguibacteraceae</taxon>
        <taxon>Sanguibacter</taxon>
    </lineage>
</organism>
<sequence>MERAGVGSTQQSPAEVVISDSYLVEQVRDGNLDAYLELWDRHVESARAVASTADVDDGEVESVVNRAFSRVLGQITINLDPLGPFRPYLFHMLQEEFGVRERAALPLTNVLRAFRRLPVRVQTVLWYSVVEELETLEVATLTGEKVEDLTPLLIQSIDHLRAEWLVELICDPTISDTCAWLVQRTDARVRGELGQISADRFDRHLTDCEVCAEFLASLETFPDVLRHAFLPLFIVNGLTGSAADL</sequence>
<proteinExistence type="predicted"/>
<dbReference type="AlphaFoldDB" id="A0A1G6HL02"/>
<dbReference type="RefSeq" id="WP_093181357.1">
    <property type="nucleotide sequence ID" value="NZ_FMYH01000001.1"/>
</dbReference>
<evidence type="ECO:0008006" key="3">
    <source>
        <dbReference type="Google" id="ProtNLM"/>
    </source>
</evidence>
<gene>
    <name evidence="1" type="ORF">SAMN05216410_1116</name>
</gene>
<dbReference type="STRING" id="1814289.SAMN05216410_1116"/>
<protein>
    <recommendedName>
        <fullName evidence="3">Sigma-70 family RNA polymerase sigma factor</fullName>
    </recommendedName>
</protein>
<dbReference type="Gene3D" id="1.10.1740.10">
    <property type="match status" value="1"/>
</dbReference>
<evidence type="ECO:0000313" key="2">
    <source>
        <dbReference type="Proteomes" id="UP000199039"/>
    </source>
</evidence>